<gene>
    <name evidence="1" type="ORF">ABUE31_20000</name>
</gene>
<dbReference type="EMBL" id="JBFOCI010000007">
    <property type="protein sequence ID" value="MEW9808279.1"/>
    <property type="molecule type" value="Genomic_DNA"/>
</dbReference>
<sequence>MTSTPNPFAGDPDRAFIWEMLMPRDFKAFATQDWSMVAPDFDEGRFFGIDANKSASPDDWKPAFPTLAIYREEWLRQAAEAARHVYKEPLVDTLLKIVRLDQIDIRGTAAIAHKKFSGDILRADGSRETLAFQTLYFCGHAGDRWRITGFAGYLFHAGA</sequence>
<accession>A0ABV3R4M8</accession>
<dbReference type="Proteomes" id="UP001556196">
    <property type="component" value="Unassembled WGS sequence"/>
</dbReference>
<organism evidence="1 2">
    <name type="scientific">Mesorhizobium marinum</name>
    <dbReference type="NCBI Taxonomy" id="3228790"/>
    <lineage>
        <taxon>Bacteria</taxon>
        <taxon>Pseudomonadati</taxon>
        <taxon>Pseudomonadota</taxon>
        <taxon>Alphaproteobacteria</taxon>
        <taxon>Hyphomicrobiales</taxon>
        <taxon>Phyllobacteriaceae</taxon>
        <taxon>Mesorhizobium</taxon>
    </lineage>
</organism>
<keyword evidence="2" id="KW-1185">Reference proteome</keyword>
<reference evidence="1 2" key="1">
    <citation type="submission" date="2024-06" db="EMBL/GenBank/DDBJ databases">
        <authorList>
            <person name="Tuo L."/>
        </authorList>
    </citation>
    <scope>NUCLEOTIDE SEQUENCE [LARGE SCALE GENOMIC DNA]</scope>
    <source>
        <strain evidence="1 2">ZMM04-5</strain>
    </source>
</reference>
<dbReference type="RefSeq" id="WP_367725501.1">
    <property type="nucleotide sequence ID" value="NZ_JBFOCI010000007.1"/>
</dbReference>
<proteinExistence type="predicted"/>
<evidence type="ECO:0000313" key="2">
    <source>
        <dbReference type="Proteomes" id="UP001556196"/>
    </source>
</evidence>
<evidence type="ECO:0000313" key="1">
    <source>
        <dbReference type="EMBL" id="MEW9808279.1"/>
    </source>
</evidence>
<protein>
    <recommendedName>
        <fullName evidence="3">SnoaL-like domain-containing protein</fullName>
    </recommendedName>
</protein>
<name>A0ABV3R4M8_9HYPH</name>
<comment type="caution">
    <text evidence="1">The sequence shown here is derived from an EMBL/GenBank/DDBJ whole genome shotgun (WGS) entry which is preliminary data.</text>
</comment>
<evidence type="ECO:0008006" key="3">
    <source>
        <dbReference type="Google" id="ProtNLM"/>
    </source>
</evidence>